<feature type="transmembrane region" description="Helical" evidence="2">
    <location>
        <begin position="42"/>
        <end position="65"/>
    </location>
</feature>
<keyword evidence="5" id="KW-1185">Reference proteome</keyword>
<keyword evidence="2" id="KW-1133">Transmembrane helix</keyword>
<dbReference type="InterPro" id="IPR012347">
    <property type="entry name" value="Ferritin-like"/>
</dbReference>
<comment type="caution">
    <text evidence="4">The sequence shown here is derived from an EMBL/GenBank/DDBJ whole genome shotgun (WGS) entry which is preliminary data.</text>
</comment>
<feature type="domain" description="DUF4142" evidence="3">
    <location>
        <begin position="77"/>
        <end position="206"/>
    </location>
</feature>
<name>A0ABP6T9S2_9ACTN</name>
<organism evidence="4 5">
    <name type="scientific">Cryptosporangium minutisporangium</name>
    <dbReference type="NCBI Taxonomy" id="113569"/>
    <lineage>
        <taxon>Bacteria</taxon>
        <taxon>Bacillati</taxon>
        <taxon>Actinomycetota</taxon>
        <taxon>Actinomycetes</taxon>
        <taxon>Cryptosporangiales</taxon>
        <taxon>Cryptosporangiaceae</taxon>
        <taxon>Cryptosporangium</taxon>
    </lineage>
</organism>
<accession>A0ABP6T9S2</accession>
<reference evidence="5" key="1">
    <citation type="journal article" date="2019" name="Int. J. Syst. Evol. Microbiol.">
        <title>The Global Catalogue of Microorganisms (GCM) 10K type strain sequencing project: providing services to taxonomists for standard genome sequencing and annotation.</title>
        <authorList>
            <consortium name="The Broad Institute Genomics Platform"/>
            <consortium name="The Broad Institute Genome Sequencing Center for Infectious Disease"/>
            <person name="Wu L."/>
            <person name="Ma J."/>
        </authorList>
    </citation>
    <scope>NUCLEOTIDE SEQUENCE [LARGE SCALE GENOMIC DNA]</scope>
    <source>
        <strain evidence="5">JCM 9458</strain>
    </source>
</reference>
<evidence type="ECO:0000259" key="3">
    <source>
        <dbReference type="Pfam" id="PF13628"/>
    </source>
</evidence>
<feature type="region of interest" description="Disordered" evidence="1">
    <location>
        <begin position="224"/>
        <end position="289"/>
    </location>
</feature>
<dbReference type="EMBL" id="BAAAYN010000051">
    <property type="protein sequence ID" value="GAA3395959.1"/>
    <property type="molecule type" value="Genomic_DNA"/>
</dbReference>
<dbReference type="PANTHER" id="PTHR38593:SF1">
    <property type="entry name" value="BLR2558 PROTEIN"/>
    <property type="match status" value="1"/>
</dbReference>
<dbReference type="PANTHER" id="PTHR38593">
    <property type="entry name" value="BLR2558 PROTEIN"/>
    <property type="match status" value="1"/>
</dbReference>
<gene>
    <name evidence="4" type="ORF">GCM10020369_70900</name>
</gene>
<dbReference type="Pfam" id="PF13628">
    <property type="entry name" value="DUF4142"/>
    <property type="match status" value="1"/>
</dbReference>
<evidence type="ECO:0000313" key="4">
    <source>
        <dbReference type="EMBL" id="GAA3395959.1"/>
    </source>
</evidence>
<sequence>MLAGAAAAPASMATEIRGIPIGQIVQIRELVMKTRRRSLTASALAGLVAVVALSATGAVGISVAATADAADRRLNAQDRLFLRVAHQANLAEISAARIALSNASAPVVRDLAHRWIADHTALDRSVTSTAAALDVQLPGPTAEQEELADRYRETSGSAFDQLWVSTQITAHHQAAALVAAELAAGSSPLVQALARAAQPVIAAHHRLLADAAPVVGTVISASPNVPPPGTVPTGPAMPTSTTAPSPGWRVQSPTTAPRGWTNPTPGSTDTTLGPIPIPGGPGPSLTVGP</sequence>
<evidence type="ECO:0000256" key="1">
    <source>
        <dbReference type="SAM" id="MobiDB-lite"/>
    </source>
</evidence>
<keyword evidence="2" id="KW-0812">Transmembrane</keyword>
<evidence type="ECO:0000256" key="2">
    <source>
        <dbReference type="SAM" id="Phobius"/>
    </source>
</evidence>
<feature type="compositionally biased region" description="Polar residues" evidence="1">
    <location>
        <begin position="251"/>
        <end position="271"/>
    </location>
</feature>
<evidence type="ECO:0000313" key="5">
    <source>
        <dbReference type="Proteomes" id="UP001501676"/>
    </source>
</evidence>
<proteinExistence type="predicted"/>
<dbReference type="Proteomes" id="UP001501676">
    <property type="component" value="Unassembled WGS sequence"/>
</dbReference>
<feature type="compositionally biased region" description="Low complexity" evidence="1">
    <location>
        <begin position="231"/>
        <end position="247"/>
    </location>
</feature>
<dbReference type="Gene3D" id="1.20.1260.10">
    <property type="match status" value="1"/>
</dbReference>
<dbReference type="InterPro" id="IPR025419">
    <property type="entry name" value="DUF4142"/>
</dbReference>
<dbReference type="RefSeq" id="WP_345732649.1">
    <property type="nucleotide sequence ID" value="NZ_BAAAYN010000051.1"/>
</dbReference>
<keyword evidence="2" id="KW-0472">Membrane</keyword>
<protein>
    <recommendedName>
        <fullName evidence="3">DUF4142 domain-containing protein</fullName>
    </recommendedName>
</protein>